<accession>A0ABQ8T7C3</accession>
<protein>
    <submittedName>
        <fullName evidence="1">Uncharacterized protein</fullName>
    </submittedName>
</protein>
<comment type="caution">
    <text evidence="1">The sequence shown here is derived from an EMBL/GenBank/DDBJ whole genome shotgun (WGS) entry which is preliminary data.</text>
</comment>
<proteinExistence type="predicted"/>
<reference evidence="1 2" key="1">
    <citation type="journal article" date="2022" name="Allergy">
        <title>Genome assembly and annotation of Periplaneta americana reveal a comprehensive cockroach allergen profile.</title>
        <authorList>
            <person name="Wang L."/>
            <person name="Xiong Q."/>
            <person name="Saelim N."/>
            <person name="Wang L."/>
            <person name="Nong W."/>
            <person name="Wan A.T."/>
            <person name="Shi M."/>
            <person name="Liu X."/>
            <person name="Cao Q."/>
            <person name="Hui J.H.L."/>
            <person name="Sookrung N."/>
            <person name="Leung T.F."/>
            <person name="Tungtrongchitr A."/>
            <person name="Tsui S.K.W."/>
        </authorList>
    </citation>
    <scope>NUCLEOTIDE SEQUENCE [LARGE SCALE GENOMIC DNA]</scope>
    <source>
        <strain evidence="1">PWHHKU_190912</strain>
    </source>
</reference>
<sequence>MFYIETNVSYIFALHLCAFGRCYIWRTDQRVQFSLKIQDDDGDVDDDDEHEHNEDEDFYGKSFRNKRLESKHYRRNSGSDNGCTGQDFPKYGAPGSVLSGCRWCSLLAHLMMFSNLSQNENAFCTVFGFLLSPNAFYTVFGFVLPQNASLDYIKF</sequence>
<evidence type="ECO:0000313" key="1">
    <source>
        <dbReference type="EMBL" id="KAJ4441996.1"/>
    </source>
</evidence>
<name>A0ABQ8T7C3_PERAM</name>
<keyword evidence="2" id="KW-1185">Reference proteome</keyword>
<organism evidence="1 2">
    <name type="scientific">Periplaneta americana</name>
    <name type="common">American cockroach</name>
    <name type="synonym">Blatta americana</name>
    <dbReference type="NCBI Taxonomy" id="6978"/>
    <lineage>
        <taxon>Eukaryota</taxon>
        <taxon>Metazoa</taxon>
        <taxon>Ecdysozoa</taxon>
        <taxon>Arthropoda</taxon>
        <taxon>Hexapoda</taxon>
        <taxon>Insecta</taxon>
        <taxon>Pterygota</taxon>
        <taxon>Neoptera</taxon>
        <taxon>Polyneoptera</taxon>
        <taxon>Dictyoptera</taxon>
        <taxon>Blattodea</taxon>
        <taxon>Blattoidea</taxon>
        <taxon>Blattidae</taxon>
        <taxon>Blattinae</taxon>
        <taxon>Periplaneta</taxon>
    </lineage>
</organism>
<evidence type="ECO:0000313" key="2">
    <source>
        <dbReference type="Proteomes" id="UP001148838"/>
    </source>
</evidence>
<dbReference type="Proteomes" id="UP001148838">
    <property type="component" value="Unassembled WGS sequence"/>
</dbReference>
<gene>
    <name evidence="1" type="ORF">ANN_11860</name>
</gene>
<dbReference type="EMBL" id="JAJSOF020000015">
    <property type="protein sequence ID" value="KAJ4441996.1"/>
    <property type="molecule type" value="Genomic_DNA"/>
</dbReference>